<dbReference type="Gene3D" id="1.10.260.40">
    <property type="entry name" value="lambda repressor-like DNA-binding domains"/>
    <property type="match status" value="1"/>
</dbReference>
<sequence length="246" mass="26012">MTLGSMIQKARKAAGFSLAELASATNIRATVLNQIEKDDFSNCGGQTYARGHVRNIAVALNADQAEFLRVFDEEQGVEARTMSDLLVENSVMRKPNSKQNVSLKMLLVISVACLGIAGVVQIVLTNISMDQNPTPKVEVSAPSTLLATQSPATSSSEQSTFSTGMGVTVIINAVRDKSWLFVSDASGRTLFSGQIPQGAIRTFTSDQRLDIKVGNAGGVDLEVNGKSIDPIGVNAEVVSVSYGADS</sequence>
<feature type="transmembrane region" description="Helical" evidence="1">
    <location>
        <begin position="101"/>
        <end position="124"/>
    </location>
</feature>
<evidence type="ECO:0000259" key="2">
    <source>
        <dbReference type="PROSITE" id="PS50943"/>
    </source>
</evidence>
<dbReference type="GO" id="GO:0003677">
    <property type="term" value="F:DNA binding"/>
    <property type="evidence" value="ECO:0007669"/>
    <property type="project" value="InterPro"/>
</dbReference>
<dbReference type="InterPro" id="IPR010982">
    <property type="entry name" value="Lambda_DNA-bd_dom_sf"/>
</dbReference>
<dbReference type="InterPro" id="IPR050400">
    <property type="entry name" value="Bact_Cytoskel_RodZ"/>
</dbReference>
<gene>
    <name evidence="3" type="ORF">UFOPK3342_01143</name>
</gene>
<keyword evidence="1" id="KW-1133">Transmembrane helix</keyword>
<organism evidence="3">
    <name type="scientific">freshwater metagenome</name>
    <dbReference type="NCBI Taxonomy" id="449393"/>
    <lineage>
        <taxon>unclassified sequences</taxon>
        <taxon>metagenomes</taxon>
        <taxon>ecological metagenomes</taxon>
    </lineage>
</organism>
<dbReference type="CDD" id="cd00093">
    <property type="entry name" value="HTH_XRE"/>
    <property type="match status" value="1"/>
</dbReference>
<dbReference type="InterPro" id="IPR001387">
    <property type="entry name" value="Cro/C1-type_HTH"/>
</dbReference>
<feature type="domain" description="HTH cro/C1-type" evidence="2">
    <location>
        <begin position="7"/>
        <end position="38"/>
    </location>
</feature>
<evidence type="ECO:0000313" key="3">
    <source>
        <dbReference type="EMBL" id="CAB4873849.1"/>
    </source>
</evidence>
<accession>A0A6J7DZY9</accession>
<dbReference type="InterPro" id="IPR025194">
    <property type="entry name" value="RodZ-like_C"/>
</dbReference>
<dbReference type="PANTHER" id="PTHR34475">
    <property type="match status" value="1"/>
</dbReference>
<dbReference type="PROSITE" id="PS50943">
    <property type="entry name" value="HTH_CROC1"/>
    <property type="match status" value="1"/>
</dbReference>
<dbReference type="EMBL" id="CAFBLH010000039">
    <property type="protein sequence ID" value="CAB4873849.1"/>
    <property type="molecule type" value="Genomic_DNA"/>
</dbReference>
<dbReference type="Pfam" id="PF13413">
    <property type="entry name" value="HTH_25"/>
    <property type="match status" value="1"/>
</dbReference>
<reference evidence="3" key="1">
    <citation type="submission" date="2020-05" db="EMBL/GenBank/DDBJ databases">
        <authorList>
            <person name="Chiriac C."/>
            <person name="Salcher M."/>
            <person name="Ghai R."/>
            <person name="Kavagutti S V."/>
        </authorList>
    </citation>
    <scope>NUCLEOTIDE SEQUENCE</scope>
</reference>
<keyword evidence="1" id="KW-0812">Transmembrane</keyword>
<dbReference type="SUPFAM" id="SSF47413">
    <property type="entry name" value="lambda repressor-like DNA-binding domains"/>
    <property type="match status" value="1"/>
</dbReference>
<dbReference type="Pfam" id="PF13464">
    <property type="entry name" value="RodZ_C"/>
    <property type="match status" value="1"/>
</dbReference>
<keyword evidence="1" id="KW-0472">Membrane</keyword>
<dbReference type="PANTHER" id="PTHR34475:SF1">
    <property type="entry name" value="CYTOSKELETON PROTEIN RODZ"/>
    <property type="match status" value="1"/>
</dbReference>
<proteinExistence type="predicted"/>
<dbReference type="AlphaFoldDB" id="A0A6J7DZY9"/>
<protein>
    <submittedName>
        <fullName evidence="3">Unannotated protein</fullName>
    </submittedName>
</protein>
<name>A0A6J7DZY9_9ZZZZ</name>
<evidence type="ECO:0000256" key="1">
    <source>
        <dbReference type="SAM" id="Phobius"/>
    </source>
</evidence>